<feature type="transmembrane region" description="Helical" evidence="17">
    <location>
        <begin position="332"/>
        <end position="349"/>
    </location>
</feature>
<evidence type="ECO:0000256" key="13">
    <source>
        <dbReference type="ARBA" id="ARBA00023136"/>
    </source>
</evidence>
<evidence type="ECO:0000256" key="2">
    <source>
        <dbReference type="ARBA" id="ARBA00001946"/>
    </source>
</evidence>
<evidence type="ECO:0000256" key="16">
    <source>
        <dbReference type="SAM" id="MobiDB-lite"/>
    </source>
</evidence>
<accession>A0AAE0G8I5</accession>
<evidence type="ECO:0000256" key="5">
    <source>
        <dbReference type="ARBA" id="ARBA00010810"/>
    </source>
</evidence>
<feature type="transmembrane region" description="Helical" evidence="17">
    <location>
        <begin position="66"/>
        <end position="89"/>
    </location>
</feature>
<organism evidence="19 20">
    <name type="scientific">Cymbomonas tetramitiformis</name>
    <dbReference type="NCBI Taxonomy" id="36881"/>
    <lineage>
        <taxon>Eukaryota</taxon>
        <taxon>Viridiplantae</taxon>
        <taxon>Chlorophyta</taxon>
        <taxon>Pyramimonadophyceae</taxon>
        <taxon>Pyramimonadales</taxon>
        <taxon>Pyramimonadaceae</taxon>
        <taxon>Cymbomonas</taxon>
    </lineage>
</organism>
<dbReference type="InterPro" id="IPR048307">
    <property type="entry name" value="STT3_N"/>
</dbReference>
<evidence type="ECO:0000256" key="14">
    <source>
        <dbReference type="ARBA" id="ARBA00023211"/>
    </source>
</evidence>
<evidence type="ECO:0000256" key="10">
    <source>
        <dbReference type="ARBA" id="ARBA00022723"/>
    </source>
</evidence>
<keyword evidence="14" id="KW-0464">Manganese</keyword>
<feature type="domain" description="Oligosaccharyl transferase STT3 N-terminal" evidence="18">
    <location>
        <begin position="78"/>
        <end position="467"/>
    </location>
</feature>
<dbReference type="InterPro" id="IPR003674">
    <property type="entry name" value="Oligo_trans_STT3"/>
</dbReference>
<comment type="cofactor">
    <cofactor evidence="2">
        <name>Mg(2+)</name>
        <dbReference type="ChEBI" id="CHEBI:18420"/>
    </cofactor>
</comment>
<feature type="transmembrane region" description="Helical" evidence="17">
    <location>
        <begin position="264"/>
        <end position="292"/>
    </location>
</feature>
<gene>
    <name evidence="19" type="ORF">CYMTET_18298</name>
</gene>
<evidence type="ECO:0000256" key="6">
    <source>
        <dbReference type="ARBA" id="ARBA00012605"/>
    </source>
</evidence>
<feature type="transmembrane region" description="Helical" evidence="17">
    <location>
        <begin position="227"/>
        <end position="244"/>
    </location>
</feature>
<dbReference type="GO" id="GO:0012505">
    <property type="term" value="C:endomembrane system"/>
    <property type="evidence" value="ECO:0007669"/>
    <property type="project" value="UniProtKB-SubCell"/>
</dbReference>
<dbReference type="EC" id="2.4.99.18" evidence="6"/>
<feature type="transmembrane region" description="Helical" evidence="17">
    <location>
        <begin position="361"/>
        <end position="383"/>
    </location>
</feature>
<evidence type="ECO:0000256" key="12">
    <source>
        <dbReference type="ARBA" id="ARBA00022989"/>
    </source>
</evidence>
<keyword evidence="9 17" id="KW-0812">Transmembrane</keyword>
<evidence type="ECO:0000256" key="9">
    <source>
        <dbReference type="ARBA" id="ARBA00022692"/>
    </source>
</evidence>
<evidence type="ECO:0000256" key="8">
    <source>
        <dbReference type="ARBA" id="ARBA00022679"/>
    </source>
</evidence>
<dbReference type="GO" id="GO:0016020">
    <property type="term" value="C:membrane"/>
    <property type="evidence" value="ECO:0007669"/>
    <property type="project" value="InterPro"/>
</dbReference>
<feature type="region of interest" description="Disordered" evidence="16">
    <location>
        <begin position="1"/>
        <end position="31"/>
    </location>
</feature>
<dbReference type="Proteomes" id="UP001190700">
    <property type="component" value="Unassembled WGS sequence"/>
</dbReference>
<feature type="transmembrane region" description="Helical" evidence="17">
    <location>
        <begin position="304"/>
        <end position="326"/>
    </location>
</feature>
<evidence type="ECO:0000256" key="11">
    <source>
        <dbReference type="ARBA" id="ARBA00022842"/>
    </source>
</evidence>
<evidence type="ECO:0000256" key="4">
    <source>
        <dbReference type="ARBA" id="ARBA00004922"/>
    </source>
</evidence>
<comment type="caution">
    <text evidence="19">The sequence shown here is derived from an EMBL/GenBank/DDBJ whole genome shotgun (WGS) entry which is preliminary data.</text>
</comment>
<comment type="subcellular location">
    <subcellularLocation>
        <location evidence="3">Endomembrane system</location>
        <topology evidence="3">Multi-pass membrane protein</topology>
    </subcellularLocation>
</comment>
<evidence type="ECO:0000259" key="18">
    <source>
        <dbReference type="Pfam" id="PF02516"/>
    </source>
</evidence>
<evidence type="ECO:0000256" key="1">
    <source>
        <dbReference type="ARBA" id="ARBA00001936"/>
    </source>
</evidence>
<evidence type="ECO:0000256" key="15">
    <source>
        <dbReference type="ARBA" id="ARBA00048829"/>
    </source>
</evidence>
<dbReference type="PANTHER" id="PTHR13872:SF1">
    <property type="entry name" value="DOLICHYL-DIPHOSPHOOLIGOSACCHARIDE--PROTEIN GLYCOSYLTRANSFERASE SUBUNIT STT3B"/>
    <property type="match status" value="1"/>
</dbReference>
<reference evidence="19 20" key="1">
    <citation type="journal article" date="2015" name="Genome Biol. Evol.">
        <title>Comparative Genomics of a Bacterivorous Green Alga Reveals Evolutionary Causalities and Consequences of Phago-Mixotrophic Mode of Nutrition.</title>
        <authorList>
            <person name="Burns J.A."/>
            <person name="Paasch A."/>
            <person name="Narechania A."/>
            <person name="Kim E."/>
        </authorList>
    </citation>
    <scope>NUCLEOTIDE SEQUENCE [LARGE SCALE GENOMIC DNA]</scope>
    <source>
        <strain evidence="19 20">PLY_AMNH</strain>
    </source>
</reference>
<keyword evidence="8" id="KW-0808">Transferase</keyword>
<evidence type="ECO:0000256" key="3">
    <source>
        <dbReference type="ARBA" id="ARBA00004127"/>
    </source>
</evidence>
<evidence type="ECO:0000256" key="17">
    <source>
        <dbReference type="SAM" id="Phobius"/>
    </source>
</evidence>
<evidence type="ECO:0000313" key="20">
    <source>
        <dbReference type="Proteomes" id="UP001190700"/>
    </source>
</evidence>
<name>A0AAE0G8I5_9CHLO</name>
<comment type="pathway">
    <text evidence="4">Protein modification; protein glycosylation.</text>
</comment>
<keyword evidence="10" id="KW-0479">Metal-binding</keyword>
<dbReference type="GO" id="GO:0046872">
    <property type="term" value="F:metal ion binding"/>
    <property type="evidence" value="ECO:0007669"/>
    <property type="project" value="UniProtKB-KW"/>
</dbReference>
<feature type="transmembrane region" description="Helical" evidence="17">
    <location>
        <begin position="171"/>
        <end position="192"/>
    </location>
</feature>
<protein>
    <recommendedName>
        <fullName evidence="6">dolichyl-diphosphooligosaccharide--protein glycotransferase</fullName>
        <ecNumber evidence="6">2.4.99.18</ecNumber>
    </recommendedName>
</protein>
<dbReference type="PANTHER" id="PTHR13872">
    <property type="entry name" value="DOLICHYL-DIPHOSPHOOLIGOSACCHARIDE--PROTEIN GLYCOSYLTRANSFERASE SUBUNIT"/>
    <property type="match status" value="1"/>
</dbReference>
<keyword evidence="13 17" id="KW-0472">Membrane</keyword>
<comment type="cofactor">
    <cofactor evidence="1">
        <name>Mn(2+)</name>
        <dbReference type="ChEBI" id="CHEBI:29035"/>
    </cofactor>
</comment>
<dbReference type="Pfam" id="PF02516">
    <property type="entry name" value="STT3"/>
    <property type="match status" value="1"/>
</dbReference>
<keyword evidence="20" id="KW-1185">Reference proteome</keyword>
<proteinExistence type="inferred from homology"/>
<keyword evidence="12 17" id="KW-1133">Transmembrane helix</keyword>
<dbReference type="GO" id="GO:0004579">
    <property type="term" value="F:dolichyl-diphosphooligosaccharide-protein glycotransferase activity"/>
    <property type="evidence" value="ECO:0007669"/>
    <property type="project" value="UniProtKB-EC"/>
</dbReference>
<keyword evidence="11" id="KW-0460">Magnesium</keyword>
<dbReference type="EMBL" id="LGRX02008459">
    <property type="protein sequence ID" value="KAK3273463.1"/>
    <property type="molecule type" value="Genomic_DNA"/>
</dbReference>
<evidence type="ECO:0000256" key="7">
    <source>
        <dbReference type="ARBA" id="ARBA00022676"/>
    </source>
</evidence>
<keyword evidence="7" id="KW-0328">Glycosyltransferase</keyword>
<dbReference type="AlphaFoldDB" id="A0AAE0G8I5"/>
<evidence type="ECO:0000313" key="19">
    <source>
        <dbReference type="EMBL" id="KAK3273463.1"/>
    </source>
</evidence>
<feature type="transmembrane region" description="Helical" evidence="17">
    <location>
        <begin position="198"/>
        <end position="215"/>
    </location>
</feature>
<sequence>MLGRVSRDGVRRRRRSVMGIPPKKGKSKAEVDKAAAEDSIAQDEEINQWNSSLPRVFGVVPVPKPLATLIQIAIQVYILYYICISAYDIRTYAIREYGRVIHEFDPWFNFRATQYLADNGWYEFFHWFDYKSWYPLGRPVGTTIYPGMQITSVTIWKILGWIKHPMSLNDVCVFVPCWFGVSATLFLGLLTYEVSGSRNAAVAASGIMAIIPAHIMRSVGGGYDNEAIAVTAMCATFFFWVRSLRNKDSWVFGVLTGLAYTYMVAVWGGFVFVLNMVSAHAAALVGLGLVGIGPGYNNNLYRAFTLFFVIGTFGATRVPVVGLTPFKSLEQLGAMTVFIVFQLIEVCEVQRRRRKLGAAQAALVYAQVFSVAALVVGVMVSYLSSQGYFGPISARVRGLFVKHTRTGNPLVDSVAEHQPASPDAYWQYLHSACYTAPVGLFLSVVNVNRWTQSSFITAYGVVAYFFSNKDSRSAASEHPFCEEGR</sequence>
<comment type="catalytic activity">
    <reaction evidence="15">
        <text>a di-trans,poly-cis-dolichyl diphosphooligosaccharide + L-asparaginyl-[protein] = N(4)-(oligosaccharide-(1-&gt;4)-N-acetyl-beta-D-glucosaminyl-(1-&gt;4)-N-acetyl-beta-D-glucosaminyl)-L-asparaginyl-[protein] + a di-trans,poly-cis-dolichyl diphosphate + H(+)</text>
        <dbReference type="Rhea" id="RHEA:22980"/>
        <dbReference type="Rhea" id="RHEA-COMP:12804"/>
        <dbReference type="Rhea" id="RHEA-COMP:12805"/>
        <dbReference type="Rhea" id="RHEA-COMP:19506"/>
        <dbReference type="Rhea" id="RHEA-COMP:19509"/>
        <dbReference type="ChEBI" id="CHEBI:15378"/>
        <dbReference type="ChEBI" id="CHEBI:50347"/>
        <dbReference type="ChEBI" id="CHEBI:57497"/>
        <dbReference type="ChEBI" id="CHEBI:57570"/>
        <dbReference type="ChEBI" id="CHEBI:132529"/>
        <dbReference type="EC" id="2.4.99.18"/>
    </reaction>
</comment>
<comment type="similarity">
    <text evidence="5">Belongs to the STT3 family.</text>
</comment>